<dbReference type="PROSITE" id="PS00635">
    <property type="entry name" value="PILI_CHAPERONE"/>
    <property type="match status" value="1"/>
</dbReference>
<evidence type="ECO:0000256" key="1">
    <source>
        <dbReference type="ARBA" id="ARBA00004418"/>
    </source>
</evidence>
<dbReference type="PANTHER" id="PTHR30251:SF0">
    <property type="entry name" value="FIMBRIAL CHAPERONE PROTEIN ELFD-RELATED"/>
    <property type="match status" value="1"/>
</dbReference>
<dbReference type="InterPro" id="IPR013783">
    <property type="entry name" value="Ig-like_fold"/>
</dbReference>
<evidence type="ECO:0000256" key="7">
    <source>
        <dbReference type="SAM" id="SignalP"/>
    </source>
</evidence>
<dbReference type="EMBL" id="KT351734">
    <property type="protein sequence ID" value="ALG88655.1"/>
    <property type="molecule type" value="Genomic_DNA"/>
</dbReference>
<dbReference type="InterPro" id="IPR008962">
    <property type="entry name" value="PapD-like_sf"/>
</dbReference>
<evidence type="ECO:0000256" key="2">
    <source>
        <dbReference type="ARBA" id="ARBA00007399"/>
    </source>
</evidence>
<feature type="domain" description="Pili assembly chaperone C-terminal" evidence="9">
    <location>
        <begin position="192"/>
        <end position="251"/>
    </location>
</feature>
<dbReference type="InterPro" id="IPR001829">
    <property type="entry name" value="Pili_assmbl_chaperone_bac"/>
</dbReference>
<evidence type="ECO:0000256" key="6">
    <source>
        <dbReference type="RuleBase" id="RU003918"/>
    </source>
</evidence>
<protein>
    <submittedName>
        <fullName evidence="10">Putative fimbrial chaperone protein ElfD</fullName>
    </submittedName>
</protein>
<name>A0A0N7FW10_PECCA</name>
<dbReference type="InterPro" id="IPR036316">
    <property type="entry name" value="Pili_assmbl_chap_C_dom_sf"/>
</dbReference>
<dbReference type="Gene3D" id="2.60.40.10">
    <property type="entry name" value="Immunoglobulins"/>
    <property type="match status" value="2"/>
</dbReference>
<accession>A0A0N7FW10</accession>
<proteinExistence type="inferred from homology"/>
<evidence type="ECO:0000256" key="5">
    <source>
        <dbReference type="ARBA" id="ARBA00023186"/>
    </source>
</evidence>
<comment type="subcellular location">
    <subcellularLocation>
        <location evidence="1 6">Periplasm</location>
    </subcellularLocation>
</comment>
<evidence type="ECO:0000256" key="3">
    <source>
        <dbReference type="ARBA" id="ARBA00022729"/>
    </source>
</evidence>
<dbReference type="InterPro" id="IPR018046">
    <property type="entry name" value="Pili_assmbl_chaperone_CS"/>
</dbReference>
<feature type="signal peptide" evidence="7">
    <location>
        <begin position="1"/>
        <end position="33"/>
    </location>
</feature>
<evidence type="ECO:0000256" key="4">
    <source>
        <dbReference type="ARBA" id="ARBA00022764"/>
    </source>
</evidence>
<evidence type="ECO:0000259" key="9">
    <source>
        <dbReference type="Pfam" id="PF02753"/>
    </source>
</evidence>
<keyword evidence="3 7" id="KW-0732">Signal</keyword>
<reference evidence="10" key="2">
    <citation type="submission" date="2015-07" db="EMBL/GenBank/DDBJ databases">
        <authorList>
            <person name="Welte C."/>
            <person name="de Graaf R."/>
            <person name="van den Bosch T.J.M."/>
            <person name="Op den Camp H."/>
            <person name="van Dam N."/>
            <person name="Jetten M."/>
        </authorList>
    </citation>
    <scope>NUCLEOTIDE SEQUENCE</scope>
    <source>
        <plasmid evidence="10">Drgb3</plasmid>
    </source>
</reference>
<keyword evidence="10" id="KW-0614">Plasmid</keyword>
<organism evidence="10">
    <name type="scientific">Pectobacterium carotovorum</name>
    <name type="common">Erwinia carotovora</name>
    <dbReference type="NCBI Taxonomy" id="554"/>
    <lineage>
        <taxon>Bacteria</taxon>
        <taxon>Pseudomonadati</taxon>
        <taxon>Pseudomonadota</taxon>
        <taxon>Gammaproteobacteria</taxon>
        <taxon>Enterobacterales</taxon>
        <taxon>Pectobacteriaceae</taxon>
        <taxon>Pectobacterium</taxon>
    </lineage>
</organism>
<dbReference type="GO" id="GO:0030288">
    <property type="term" value="C:outer membrane-bounded periplasmic space"/>
    <property type="evidence" value="ECO:0007669"/>
    <property type="project" value="InterPro"/>
</dbReference>
<dbReference type="GO" id="GO:0071555">
    <property type="term" value="P:cell wall organization"/>
    <property type="evidence" value="ECO:0007669"/>
    <property type="project" value="InterPro"/>
</dbReference>
<dbReference type="Pfam" id="PF00345">
    <property type="entry name" value="PapD_N"/>
    <property type="match status" value="1"/>
</dbReference>
<feature type="domain" description="Pili assembly chaperone N-terminal" evidence="8">
    <location>
        <begin position="37"/>
        <end position="169"/>
    </location>
</feature>
<dbReference type="PANTHER" id="PTHR30251">
    <property type="entry name" value="PILUS ASSEMBLY CHAPERONE"/>
    <property type="match status" value="1"/>
</dbReference>
<evidence type="ECO:0000313" key="10">
    <source>
        <dbReference type="EMBL" id="ALG88655.1"/>
    </source>
</evidence>
<dbReference type="SUPFAM" id="SSF49354">
    <property type="entry name" value="PapD-like"/>
    <property type="match status" value="1"/>
</dbReference>
<feature type="chain" id="PRO_5006012078" evidence="7">
    <location>
        <begin position="34"/>
        <end position="265"/>
    </location>
</feature>
<reference evidence="10" key="1">
    <citation type="journal article" date="2015" name="Environ. Microbiol.">
        <title>Plasmids from the gut microbiome of cabbage root fly larvae encode SaxA that catalyses the conversion of the plant toxin 2-phenylethyl isothiocyanate.</title>
        <authorList>
            <person name="Welte C.U."/>
            <person name="de Graaf R.M."/>
            <person name="van den Bosch T.J."/>
            <person name="Op den Camp H.J."/>
            <person name="van Dam N.M."/>
            <person name="Jetten M.S."/>
        </authorList>
    </citation>
    <scope>NUCLEOTIDE SEQUENCE</scope>
    <source>
        <plasmid evidence="10">Drgb3</plasmid>
    </source>
</reference>
<comment type="similarity">
    <text evidence="2 6">Belongs to the periplasmic pilus chaperone family.</text>
</comment>
<dbReference type="InterPro" id="IPR016147">
    <property type="entry name" value="Pili_assmbl_chaperone_N"/>
</dbReference>
<dbReference type="AlphaFoldDB" id="A0A0N7FW10"/>
<dbReference type="SUPFAM" id="SSF49584">
    <property type="entry name" value="Periplasmic chaperone C-domain"/>
    <property type="match status" value="1"/>
</dbReference>
<keyword evidence="4" id="KW-0574">Periplasm</keyword>
<dbReference type="PRINTS" id="PR00969">
    <property type="entry name" value="CHAPERONPILI"/>
</dbReference>
<sequence>MNEHRLNGLALTSRFLRISAMILCALLGNAALAADGGVQLNQTRVIFDAKAQNAKATIKNQSDRVYLIKASVLATPDQNATQKSAIVPAVPFMVTPPLFRLEPNSQNSVLIVRDGTAELPTDRESVFYLSLMAIPSTSKLTEDHNGGVSAQVSVGIQTIIKLFYRPEGLSIPVQAAAEKLTFRQVGPVLQIANPTPYFVTLARLTLNGKVMDVRDTKAGAMIAPFSTQDYPITGQVHQITWTAINDYGGRSAEYHTTASSIKAAL</sequence>
<dbReference type="Pfam" id="PF02753">
    <property type="entry name" value="PapD_C"/>
    <property type="match status" value="1"/>
</dbReference>
<dbReference type="InterPro" id="IPR016148">
    <property type="entry name" value="Pili_assmbl_chaperone_C"/>
</dbReference>
<evidence type="ECO:0000259" key="8">
    <source>
        <dbReference type="Pfam" id="PF00345"/>
    </source>
</evidence>
<dbReference type="InterPro" id="IPR050643">
    <property type="entry name" value="Periplasmic_pilus_chap"/>
</dbReference>
<keyword evidence="5 6" id="KW-0143">Chaperone</keyword>
<geneLocation type="plasmid" evidence="10">
    <name>Drgb3</name>
</geneLocation>